<keyword evidence="2" id="KW-0808">Transferase</keyword>
<dbReference type="InterPro" id="IPR000182">
    <property type="entry name" value="GNAT_dom"/>
</dbReference>
<protein>
    <submittedName>
        <fullName evidence="2">GNAT family N-acetyltransferase</fullName>
    </submittedName>
</protein>
<dbReference type="PANTHER" id="PTHR43072">
    <property type="entry name" value="N-ACETYLTRANSFERASE"/>
    <property type="match status" value="1"/>
</dbReference>
<name>A0A844FXA0_9FIRM</name>
<dbReference type="InterPro" id="IPR016181">
    <property type="entry name" value="Acyl_CoA_acyltransferase"/>
</dbReference>
<keyword evidence="3" id="KW-1185">Reference proteome</keyword>
<reference evidence="2 3" key="1">
    <citation type="submission" date="2019-08" db="EMBL/GenBank/DDBJ databases">
        <title>In-depth cultivation of the pig gut microbiome towards novel bacterial diversity and tailored functional studies.</title>
        <authorList>
            <person name="Wylensek D."/>
            <person name="Hitch T.C.A."/>
            <person name="Clavel T."/>
        </authorList>
    </citation>
    <scope>NUCLEOTIDE SEQUENCE [LARGE SCALE GENOMIC DNA]</scope>
    <source>
        <strain evidence="2 3">CA-Schmier-601-WT-3</strain>
    </source>
</reference>
<proteinExistence type="predicted"/>
<dbReference type="Pfam" id="PF00583">
    <property type="entry name" value="Acetyltransf_1"/>
    <property type="match status" value="1"/>
</dbReference>
<comment type="caution">
    <text evidence="2">The sequence shown here is derived from an EMBL/GenBank/DDBJ whole genome shotgun (WGS) entry which is preliminary data.</text>
</comment>
<dbReference type="PROSITE" id="PS51186">
    <property type="entry name" value="GNAT"/>
    <property type="match status" value="1"/>
</dbReference>
<evidence type="ECO:0000259" key="1">
    <source>
        <dbReference type="PROSITE" id="PS51186"/>
    </source>
</evidence>
<dbReference type="SUPFAM" id="SSF55729">
    <property type="entry name" value="Acyl-CoA N-acyltransferases (Nat)"/>
    <property type="match status" value="1"/>
</dbReference>
<sequence length="182" mass="20996">MRYYDKLILKDGRECVIRNTTSTDAYNVIVAFNRMQTETDYLLRYPEENDMTVKDEALYITQKEQSARNLQLCALVDDQIVGLASCNALGNFLKIQHRVELGICVEKKYWHLGIGKALLEACIKASQQASYQQMELEVVASNKQAIRLYKKMGFKEYGRNQRGFITKQGNEQALILMILDLR</sequence>
<dbReference type="EMBL" id="VUNM01000049">
    <property type="protein sequence ID" value="MST90255.1"/>
    <property type="molecule type" value="Genomic_DNA"/>
</dbReference>
<dbReference type="AlphaFoldDB" id="A0A844FXA0"/>
<dbReference type="Gene3D" id="3.40.630.30">
    <property type="match status" value="1"/>
</dbReference>
<dbReference type="Proteomes" id="UP000442619">
    <property type="component" value="Unassembled WGS sequence"/>
</dbReference>
<gene>
    <name evidence="2" type="ORF">FYJ79_11900</name>
</gene>
<evidence type="ECO:0000313" key="3">
    <source>
        <dbReference type="Proteomes" id="UP000442619"/>
    </source>
</evidence>
<accession>A0A844FXA0</accession>
<organism evidence="2 3">
    <name type="scientific">Sharpea porci</name>
    <dbReference type="NCBI Taxonomy" id="2652286"/>
    <lineage>
        <taxon>Bacteria</taxon>
        <taxon>Bacillati</taxon>
        <taxon>Bacillota</taxon>
        <taxon>Erysipelotrichia</taxon>
        <taxon>Erysipelotrichales</taxon>
        <taxon>Coprobacillaceae</taxon>
        <taxon>Sharpea</taxon>
    </lineage>
</organism>
<dbReference type="RefSeq" id="WP_154518812.1">
    <property type="nucleotide sequence ID" value="NZ_VUNM01000049.1"/>
</dbReference>
<dbReference type="GO" id="GO:0016747">
    <property type="term" value="F:acyltransferase activity, transferring groups other than amino-acyl groups"/>
    <property type="evidence" value="ECO:0007669"/>
    <property type="project" value="InterPro"/>
</dbReference>
<dbReference type="CDD" id="cd04301">
    <property type="entry name" value="NAT_SF"/>
    <property type="match status" value="1"/>
</dbReference>
<feature type="domain" description="N-acetyltransferase" evidence="1">
    <location>
        <begin position="30"/>
        <end position="182"/>
    </location>
</feature>
<dbReference type="PANTHER" id="PTHR43072:SF60">
    <property type="entry name" value="L-2,4-DIAMINOBUTYRIC ACID ACETYLTRANSFERASE"/>
    <property type="match status" value="1"/>
</dbReference>
<evidence type="ECO:0000313" key="2">
    <source>
        <dbReference type="EMBL" id="MST90255.1"/>
    </source>
</evidence>